<comment type="similarity">
    <text evidence="1">Belongs to the RdRP family.</text>
</comment>
<dbReference type="GO" id="GO:0003968">
    <property type="term" value="F:RNA-directed RNA polymerase activity"/>
    <property type="evidence" value="ECO:0007669"/>
    <property type="project" value="UniProtKB-KW"/>
</dbReference>
<reference evidence="3" key="1">
    <citation type="submission" date="2021-02" db="EMBL/GenBank/DDBJ databases">
        <authorList>
            <person name="Nowell W R."/>
        </authorList>
    </citation>
    <scope>NUCLEOTIDE SEQUENCE</scope>
</reference>
<accession>A0A8S2ZIR9</accession>
<evidence type="ECO:0000259" key="2">
    <source>
        <dbReference type="Pfam" id="PF05183"/>
    </source>
</evidence>
<sequence length="56" mass="6521">ALQIRLAGMKCVLVRVPKLNNQHLIQVRQSQVKFESNHYDLEVNDFSKPCNLTLNR</sequence>
<dbReference type="Proteomes" id="UP000681722">
    <property type="component" value="Unassembled WGS sequence"/>
</dbReference>
<evidence type="ECO:0000256" key="1">
    <source>
        <dbReference type="RuleBase" id="RU363098"/>
    </source>
</evidence>
<gene>
    <name evidence="3" type="ORF">SRO942_LOCUS50025</name>
</gene>
<keyword evidence="1" id="KW-0696">RNA-directed RNA polymerase</keyword>
<keyword evidence="1" id="KW-0808">Transferase</keyword>
<dbReference type="Pfam" id="PF05183">
    <property type="entry name" value="RdRP"/>
    <property type="match status" value="1"/>
</dbReference>
<name>A0A8S2ZIR9_9BILA</name>
<dbReference type="AlphaFoldDB" id="A0A8S2ZIR9"/>
<comment type="caution">
    <text evidence="3">The sequence shown here is derived from an EMBL/GenBank/DDBJ whole genome shotgun (WGS) entry which is preliminary data.</text>
</comment>
<dbReference type="EMBL" id="CAJOBC010138485">
    <property type="protein sequence ID" value="CAF4636998.1"/>
    <property type="molecule type" value="Genomic_DNA"/>
</dbReference>
<evidence type="ECO:0000313" key="3">
    <source>
        <dbReference type="EMBL" id="CAF4636998.1"/>
    </source>
</evidence>
<dbReference type="EC" id="2.7.7.48" evidence="1"/>
<feature type="non-terminal residue" evidence="3">
    <location>
        <position position="1"/>
    </location>
</feature>
<keyword evidence="1" id="KW-0694">RNA-binding</keyword>
<keyword evidence="1" id="KW-0548">Nucleotidyltransferase</keyword>
<organism evidence="3 4">
    <name type="scientific">Didymodactylos carnosus</name>
    <dbReference type="NCBI Taxonomy" id="1234261"/>
    <lineage>
        <taxon>Eukaryota</taxon>
        <taxon>Metazoa</taxon>
        <taxon>Spiralia</taxon>
        <taxon>Gnathifera</taxon>
        <taxon>Rotifera</taxon>
        <taxon>Eurotatoria</taxon>
        <taxon>Bdelloidea</taxon>
        <taxon>Philodinida</taxon>
        <taxon>Philodinidae</taxon>
        <taxon>Didymodactylos</taxon>
    </lineage>
</organism>
<proteinExistence type="inferred from homology"/>
<protein>
    <recommendedName>
        <fullName evidence="1">RNA-dependent RNA polymerase</fullName>
        <ecNumber evidence="1">2.7.7.48</ecNumber>
    </recommendedName>
</protein>
<evidence type="ECO:0000313" key="4">
    <source>
        <dbReference type="Proteomes" id="UP000681722"/>
    </source>
</evidence>
<dbReference type="InterPro" id="IPR057596">
    <property type="entry name" value="RDRP_core"/>
</dbReference>
<dbReference type="GO" id="GO:0003723">
    <property type="term" value="F:RNA binding"/>
    <property type="evidence" value="ECO:0007669"/>
    <property type="project" value="UniProtKB-KW"/>
</dbReference>
<feature type="domain" description="RDRP core" evidence="2">
    <location>
        <begin position="1"/>
        <end position="56"/>
    </location>
</feature>
<comment type="catalytic activity">
    <reaction evidence="1">
        <text>RNA(n) + a ribonucleoside 5'-triphosphate = RNA(n+1) + diphosphate</text>
        <dbReference type="Rhea" id="RHEA:21248"/>
        <dbReference type="Rhea" id="RHEA-COMP:14527"/>
        <dbReference type="Rhea" id="RHEA-COMP:17342"/>
        <dbReference type="ChEBI" id="CHEBI:33019"/>
        <dbReference type="ChEBI" id="CHEBI:61557"/>
        <dbReference type="ChEBI" id="CHEBI:140395"/>
        <dbReference type="EC" id="2.7.7.48"/>
    </reaction>
</comment>
<dbReference type="OrthoDB" id="6513042at2759"/>